<dbReference type="Gene3D" id="2.30.30.130">
    <property type="entry name" value="Transposase, Mu, C-terminal"/>
    <property type="match status" value="1"/>
</dbReference>
<evidence type="ECO:0000259" key="2">
    <source>
        <dbReference type="PROSITE" id="PS50994"/>
    </source>
</evidence>
<name>A0A7U4DPW7_DESPD</name>
<evidence type="ECO:0000313" key="3">
    <source>
        <dbReference type="EMBL" id="ADW18601.1"/>
    </source>
</evidence>
<dbReference type="InterPro" id="IPR012337">
    <property type="entry name" value="RNaseH-like_sf"/>
</dbReference>
<dbReference type="InterPro" id="IPR036397">
    <property type="entry name" value="RNaseH_sf"/>
</dbReference>
<gene>
    <name evidence="3" type="ordered locus">Despr_2462</name>
</gene>
<evidence type="ECO:0000313" key="4">
    <source>
        <dbReference type="Proteomes" id="UP000006365"/>
    </source>
</evidence>
<dbReference type="PROSITE" id="PS50994">
    <property type="entry name" value="INTEGRASE"/>
    <property type="match status" value="1"/>
</dbReference>
<dbReference type="AlphaFoldDB" id="A0A7U4DPW7"/>
<evidence type="ECO:0000256" key="1">
    <source>
        <dbReference type="SAM" id="Coils"/>
    </source>
</evidence>
<dbReference type="EMBL" id="CP002364">
    <property type="protein sequence ID" value="ADW18601.1"/>
    <property type="molecule type" value="Genomic_DNA"/>
</dbReference>
<dbReference type="SUPFAM" id="SSF50610">
    <property type="entry name" value="mu transposase, C-terminal domain"/>
    <property type="match status" value="1"/>
</dbReference>
<dbReference type="InterPro" id="IPR009004">
    <property type="entry name" value="Transposase_Mu_C"/>
</dbReference>
<reference evidence="3 4" key="1">
    <citation type="journal article" date="2011" name="Stand. Genomic Sci.">
        <title>Complete genome sequence of Desulfobulbus propionicus type strain (1pr3).</title>
        <authorList>
            <person name="Pagani I."/>
            <person name="Lapidus A."/>
            <person name="Nolan M."/>
            <person name="Lucas S."/>
            <person name="Hammon N."/>
            <person name="Deshpande S."/>
            <person name="Cheng J.F."/>
            <person name="Chertkov O."/>
            <person name="Davenport K."/>
            <person name="Tapia R."/>
            <person name="Han C."/>
            <person name="Goodwin L."/>
            <person name="Pitluck S."/>
            <person name="Liolios K."/>
            <person name="Mavromatis K."/>
            <person name="Ivanova N."/>
            <person name="Mikhailova N."/>
            <person name="Pati A."/>
            <person name="Chen A."/>
            <person name="Palaniappan K."/>
            <person name="Land M."/>
            <person name="Hauser L."/>
            <person name="Chang Y.J."/>
            <person name="Jeffries C.D."/>
            <person name="Detter J.C."/>
            <person name="Brambilla E."/>
            <person name="Kannan K.P."/>
            <person name="Djao O.D."/>
            <person name="Rohde M."/>
            <person name="Pukall R."/>
            <person name="Spring S."/>
            <person name="Goker M."/>
            <person name="Sikorski J."/>
            <person name="Woyke T."/>
            <person name="Bristow J."/>
            <person name="Eisen J.A."/>
            <person name="Markowitz V."/>
            <person name="Hugenholtz P."/>
            <person name="Kyrpides N.C."/>
            <person name="Klenk H.P."/>
        </authorList>
    </citation>
    <scope>NUCLEOTIDE SEQUENCE [LARGE SCALE GENOMIC DNA]</scope>
    <source>
        <strain evidence="4">ATCC 33891 / DSM 2032 / 1pr3</strain>
    </source>
</reference>
<dbReference type="GO" id="GO:0003676">
    <property type="term" value="F:nucleic acid binding"/>
    <property type="evidence" value="ECO:0007669"/>
    <property type="project" value="InterPro"/>
</dbReference>
<feature type="domain" description="Integrase catalytic" evidence="2">
    <location>
        <begin position="212"/>
        <end position="429"/>
    </location>
</feature>
<dbReference type="Proteomes" id="UP000006365">
    <property type="component" value="Chromosome"/>
</dbReference>
<keyword evidence="4" id="KW-1185">Reference proteome</keyword>
<keyword evidence="1" id="KW-0175">Coiled coil</keyword>
<protein>
    <submittedName>
        <fullName evidence="3">Transposase-like Mu</fullName>
    </submittedName>
</protein>
<dbReference type="Gene3D" id="3.30.420.10">
    <property type="entry name" value="Ribonuclease H-like superfamily/Ribonuclease H"/>
    <property type="match status" value="1"/>
</dbReference>
<feature type="coiled-coil region" evidence="1">
    <location>
        <begin position="573"/>
        <end position="612"/>
    </location>
</feature>
<dbReference type="PANTHER" id="PTHR35004:SF6">
    <property type="entry name" value="TRANSPOSASE"/>
    <property type="match status" value="1"/>
</dbReference>
<accession>A0A7U4DPW7</accession>
<sequence length="670" mass="77286">MQTAIALRQSVGNLQPSAPSSPVSLFPATISTPCAQTAPPPMTKRMEEKMQHKAALLALYNRALATADWGDKTQARVKFEQAYNSGLTWPHLYEQLGPVSWKTIESWSVKVRKHGNDCFFLADKRGAHLRGKCGLTEQQTEIFLRCVLRPNRPRISEAYRVAKAVMEQQGIDNTHSEATYRRWLHHWKERNHHLWVFSREGAKAWNDQCAMYIERDMNLLNVGDVIVADGHNLNFEIINPWTGKPQNHMTLILFYDMASNMPLGWEIMPTENTAAISSALRRAVLRLGKYPRVVYLDNGRAFKARFFKGSQNFDEAGYAGLYERMGCQTIYAWPYHGQSKTVERFFGSFAELERLVPGYTGTSIEHKPPRMLRGEKLHRTIHEQQFGSRCLSLEEAHTLIAFWFDEYAKRPQRGHLNGRNPMEVFVEGKGPGVDKTELIWLMMSLEIKTIHRNGITFRGQNYYHPALYGRRHKVSIRYDLQDTSSIWVLDQQGELICEATPVEKVHPAAAQLGNEGDKEKLRQHIALKKNQEKQASASARSLLKDEILPEHRRQMAEIGVLNGEIQTIDTSNCKMISLDAEKLRREVEEATRLQQEAVAKALEEELMRLNDSDRYERLIEMSAQGMELTQEWNDFMTFFEKTDPYRNFPEYWESCRIKYGLMWRKAVSGQ</sequence>
<dbReference type="InterPro" id="IPR001584">
    <property type="entry name" value="Integrase_cat-core"/>
</dbReference>
<dbReference type="PANTHER" id="PTHR35004">
    <property type="entry name" value="TRANSPOSASE RV3428C-RELATED"/>
    <property type="match status" value="1"/>
</dbReference>
<dbReference type="SUPFAM" id="SSF53098">
    <property type="entry name" value="Ribonuclease H-like"/>
    <property type="match status" value="1"/>
</dbReference>
<dbReference type="KEGG" id="dpr:Despr_2462"/>
<organism evidence="3 4">
    <name type="scientific">Desulfobulbus propionicus (strain ATCC 33891 / DSM 2032 / VKM B-1956 / 1pr3)</name>
    <dbReference type="NCBI Taxonomy" id="577650"/>
    <lineage>
        <taxon>Bacteria</taxon>
        <taxon>Pseudomonadati</taxon>
        <taxon>Thermodesulfobacteriota</taxon>
        <taxon>Desulfobulbia</taxon>
        <taxon>Desulfobulbales</taxon>
        <taxon>Desulfobulbaceae</taxon>
        <taxon>Desulfobulbus</taxon>
    </lineage>
</organism>
<dbReference type="InterPro" id="IPR015378">
    <property type="entry name" value="Transposase-like_Mu_C"/>
</dbReference>
<dbReference type="Pfam" id="PF09299">
    <property type="entry name" value="Mu-transpos_C"/>
    <property type="match status" value="1"/>
</dbReference>
<proteinExistence type="predicted"/>
<dbReference type="GO" id="GO:0015074">
    <property type="term" value="P:DNA integration"/>
    <property type="evidence" value="ECO:0007669"/>
    <property type="project" value="InterPro"/>
</dbReference>